<dbReference type="PROSITE" id="PS50102">
    <property type="entry name" value="RRM"/>
    <property type="match status" value="2"/>
</dbReference>
<comment type="similarity">
    <text evidence="3">Belongs to the HscB family.</text>
</comment>
<evidence type="ECO:0000256" key="2">
    <source>
        <dbReference type="ARBA" id="ARBA00007243"/>
    </source>
</evidence>
<dbReference type="Pfam" id="PF02190">
    <property type="entry name" value="LON_substr_bdg"/>
    <property type="match status" value="1"/>
</dbReference>
<dbReference type="InterPro" id="IPR000504">
    <property type="entry name" value="RRM_dom"/>
</dbReference>
<dbReference type="GO" id="GO:0044571">
    <property type="term" value="P:[2Fe-2S] cluster assembly"/>
    <property type="evidence" value="ECO:0007669"/>
    <property type="project" value="InterPro"/>
</dbReference>
<keyword evidence="6" id="KW-0677">Repeat</keyword>
<feature type="domain" description="RRM" evidence="15">
    <location>
        <begin position="601"/>
        <end position="675"/>
    </location>
</feature>
<evidence type="ECO:0000256" key="10">
    <source>
        <dbReference type="ARBA" id="ARBA00023242"/>
    </source>
</evidence>
<dbReference type="STRING" id="29170.A0A368H4S0"/>
<evidence type="ECO:0000256" key="3">
    <source>
        <dbReference type="ARBA" id="ARBA00010476"/>
    </source>
</evidence>
<evidence type="ECO:0000256" key="13">
    <source>
        <dbReference type="SAM" id="MobiDB-lite"/>
    </source>
</evidence>
<evidence type="ECO:0000313" key="18">
    <source>
        <dbReference type="Proteomes" id="UP000252519"/>
    </source>
</evidence>
<organism evidence="17 18">
    <name type="scientific">Ancylostoma caninum</name>
    <name type="common">Dog hookworm</name>
    <dbReference type="NCBI Taxonomy" id="29170"/>
    <lineage>
        <taxon>Eukaryota</taxon>
        <taxon>Metazoa</taxon>
        <taxon>Ecdysozoa</taxon>
        <taxon>Nematoda</taxon>
        <taxon>Chromadorea</taxon>
        <taxon>Rhabditida</taxon>
        <taxon>Rhabditina</taxon>
        <taxon>Rhabditomorpha</taxon>
        <taxon>Strongyloidea</taxon>
        <taxon>Ancylostomatidae</taxon>
        <taxon>Ancylostomatinae</taxon>
        <taxon>Ancylostoma</taxon>
    </lineage>
</organism>
<keyword evidence="8" id="KW-0143">Chaperone</keyword>
<feature type="region of interest" description="Disordered" evidence="13">
    <location>
        <begin position="573"/>
        <end position="599"/>
    </location>
</feature>
<keyword evidence="18" id="KW-1185">Reference proteome</keyword>
<dbReference type="AlphaFoldDB" id="A0A368H4S0"/>
<dbReference type="GO" id="GO:0001671">
    <property type="term" value="F:ATPase activator activity"/>
    <property type="evidence" value="ECO:0007669"/>
    <property type="project" value="InterPro"/>
</dbReference>
<dbReference type="InterPro" id="IPR046336">
    <property type="entry name" value="Lon_prtase_N_sf"/>
</dbReference>
<dbReference type="FunFam" id="3.30.70.330:FF:000039">
    <property type="entry name" value="U1 small nuclear ribonucleoprotein A"/>
    <property type="match status" value="1"/>
</dbReference>
<feature type="domain" description="RRM" evidence="15">
    <location>
        <begin position="466"/>
        <end position="552"/>
    </location>
</feature>
<dbReference type="PROSITE" id="PS50076">
    <property type="entry name" value="DNAJ_2"/>
    <property type="match status" value="1"/>
</dbReference>
<dbReference type="FunFam" id="3.30.70.330:FF:000029">
    <property type="entry name" value="U2 small nuclear ribonucleoprotein B"/>
    <property type="match status" value="1"/>
</dbReference>
<dbReference type="PANTHER" id="PTHR14021:SF15">
    <property type="entry name" value="IRON-SULFUR CLUSTER CO-CHAPERONE PROTEIN HSCB"/>
    <property type="match status" value="1"/>
</dbReference>
<dbReference type="GO" id="GO:0051259">
    <property type="term" value="P:protein complex oligomerization"/>
    <property type="evidence" value="ECO:0007669"/>
    <property type="project" value="InterPro"/>
</dbReference>
<dbReference type="SUPFAM" id="SSF54928">
    <property type="entry name" value="RNA-binding domain, RBD"/>
    <property type="match status" value="1"/>
</dbReference>
<evidence type="ECO:0000256" key="1">
    <source>
        <dbReference type="ARBA" id="ARBA00004123"/>
    </source>
</evidence>
<keyword evidence="7 12" id="KW-0694">RNA-binding</keyword>
<dbReference type="GO" id="GO:0051087">
    <property type="term" value="F:protein-folding chaperone binding"/>
    <property type="evidence" value="ECO:0007669"/>
    <property type="project" value="InterPro"/>
</dbReference>
<dbReference type="SMART" id="SM00271">
    <property type="entry name" value="DnaJ"/>
    <property type="match status" value="1"/>
</dbReference>
<evidence type="ECO:0000259" key="15">
    <source>
        <dbReference type="PROSITE" id="PS50102"/>
    </source>
</evidence>
<dbReference type="OrthoDB" id="267517at2759"/>
<dbReference type="SUPFAM" id="SSF88697">
    <property type="entry name" value="PUA domain-like"/>
    <property type="match status" value="1"/>
</dbReference>
<dbReference type="Gene3D" id="1.10.287.110">
    <property type="entry name" value="DnaJ domain"/>
    <property type="match status" value="1"/>
</dbReference>
<dbReference type="GO" id="GO:0030532">
    <property type="term" value="C:small nuclear ribonucleoprotein complex"/>
    <property type="evidence" value="ECO:0007669"/>
    <property type="project" value="UniProtKB-ARBA"/>
</dbReference>
<dbReference type="GO" id="GO:0005739">
    <property type="term" value="C:mitochondrion"/>
    <property type="evidence" value="ECO:0007669"/>
    <property type="project" value="TreeGrafter"/>
</dbReference>
<dbReference type="SUPFAM" id="SSF47144">
    <property type="entry name" value="HSC20 (HSCB), C-terminal oligomerisation domain"/>
    <property type="match status" value="1"/>
</dbReference>
<dbReference type="InterPro" id="IPR035979">
    <property type="entry name" value="RBD_domain_sf"/>
</dbReference>
<keyword evidence="10" id="KW-0539">Nucleus</keyword>
<keyword evidence="11" id="KW-0687">Ribonucleoprotein</keyword>
<feature type="region of interest" description="Disordered" evidence="13">
    <location>
        <begin position="80"/>
        <end position="112"/>
    </location>
</feature>
<feature type="compositionally biased region" description="Basic and acidic residues" evidence="13">
    <location>
        <begin position="1"/>
        <end position="10"/>
    </location>
</feature>
<evidence type="ECO:0000256" key="8">
    <source>
        <dbReference type="ARBA" id="ARBA00023186"/>
    </source>
</evidence>
<dbReference type="InterPro" id="IPR036386">
    <property type="entry name" value="HscB_C_sf"/>
</dbReference>
<accession>A0A368H4S0</accession>
<feature type="compositionally biased region" description="Acidic residues" evidence="13">
    <location>
        <begin position="87"/>
        <end position="99"/>
    </location>
</feature>
<dbReference type="Gene3D" id="2.30.130.40">
    <property type="entry name" value="LON domain-like"/>
    <property type="match status" value="1"/>
</dbReference>
<name>A0A368H4S0_ANCCA</name>
<dbReference type="Pfam" id="PF07743">
    <property type="entry name" value="HSCB_C"/>
    <property type="match status" value="1"/>
</dbReference>
<evidence type="ECO:0000259" key="16">
    <source>
        <dbReference type="PROSITE" id="PS51788"/>
    </source>
</evidence>
<proteinExistence type="inferred from homology"/>
<feature type="domain" description="CULT" evidence="16">
    <location>
        <begin position="363"/>
        <end position="468"/>
    </location>
</feature>
<comment type="caution">
    <text evidence="17">The sequence shown here is derived from an EMBL/GenBank/DDBJ whole genome shotgun (WGS) entry which is preliminary data.</text>
</comment>
<dbReference type="CDD" id="cd12247">
    <property type="entry name" value="RRM2_U1A_like"/>
    <property type="match status" value="1"/>
</dbReference>
<dbReference type="GO" id="GO:0006397">
    <property type="term" value="P:mRNA processing"/>
    <property type="evidence" value="ECO:0007669"/>
    <property type="project" value="UniProtKB-KW"/>
</dbReference>
<evidence type="ECO:0000256" key="6">
    <source>
        <dbReference type="ARBA" id="ARBA00022737"/>
    </source>
</evidence>
<keyword evidence="9" id="KW-0508">mRNA splicing</keyword>
<evidence type="ECO:0000256" key="7">
    <source>
        <dbReference type="ARBA" id="ARBA00022884"/>
    </source>
</evidence>
<dbReference type="GO" id="GO:0003723">
    <property type="term" value="F:RNA binding"/>
    <property type="evidence" value="ECO:0007669"/>
    <property type="project" value="UniProtKB-UniRule"/>
</dbReference>
<dbReference type="PROSITE" id="PS51788">
    <property type="entry name" value="CULT"/>
    <property type="match status" value="1"/>
</dbReference>
<dbReference type="Gene3D" id="2.170.150.20">
    <property type="entry name" value="Peptide methionine sulfoxide reductase"/>
    <property type="match status" value="1"/>
</dbReference>
<keyword evidence="5" id="KW-0747">Spliceosome</keyword>
<dbReference type="SMART" id="SM00360">
    <property type="entry name" value="RRM"/>
    <property type="match status" value="2"/>
</dbReference>
<dbReference type="InterPro" id="IPR012677">
    <property type="entry name" value="Nucleotide-bd_a/b_plait_sf"/>
</dbReference>
<dbReference type="InterPro" id="IPR015947">
    <property type="entry name" value="PUA-like_sf"/>
</dbReference>
<dbReference type="Gene3D" id="3.30.70.330">
    <property type="match status" value="2"/>
</dbReference>
<keyword evidence="4" id="KW-0507">mRNA processing</keyword>
<evidence type="ECO:0000256" key="11">
    <source>
        <dbReference type="ARBA" id="ARBA00023274"/>
    </source>
</evidence>
<feature type="domain" description="J" evidence="14">
    <location>
        <begin position="758"/>
        <end position="830"/>
    </location>
</feature>
<evidence type="ECO:0000256" key="9">
    <source>
        <dbReference type="ARBA" id="ARBA00023187"/>
    </source>
</evidence>
<dbReference type="Proteomes" id="UP000252519">
    <property type="component" value="Unassembled WGS sequence"/>
</dbReference>
<dbReference type="NCBIfam" id="TIGR00714">
    <property type="entry name" value="hscB"/>
    <property type="match status" value="1"/>
</dbReference>
<dbReference type="GO" id="GO:0008380">
    <property type="term" value="P:RNA splicing"/>
    <property type="evidence" value="ECO:0007669"/>
    <property type="project" value="UniProtKB-KW"/>
</dbReference>
<dbReference type="CDD" id="cd06257">
    <property type="entry name" value="DnaJ"/>
    <property type="match status" value="1"/>
</dbReference>
<gene>
    <name evidence="17" type="ORF">ANCCAN_03674</name>
</gene>
<sequence>MFDGGRHSSDDEGGYQNNNNNGNDEEREINVEAMAGEDSPDELEALDAAVNLQHGIRNGVRQFLRILNVRARRGSRGLDVHMRAADSSDEDSGDEDDTVTEASDGEPSRNFDVHESSKHQYLFKPNHASEEVDMGATMWLQPGKEHTVPVISLDLVVLPGQMVPMQIQNAISRSIVQRAIDSRSYLGLLPVVPGEANMRRERFGILLQVNKYVSDGLTMKVHAIGRQRFRVISFENEASSSSMARVEVLNETTRAPLLQAICPHNTWNLPEKKKLTLCSEISNVPSFVADDVNLDNQCQRLGYWMKMWFSNEKIQGALDLGPISFSYWAARNIPMTLSAKYEHLVEDEANLRIVSLLNLIDQMTDLVCRGCGLLICSVRDIVNMNSEGTSSHFVNSAGYIHEMVTVAVAQNFVPRDQPCAKFSWFPGYKWQIIECRFCMDHLGWEFTSRRFNPAKFYDMADIKPNHTIYINNLNEKVKKEGKCSSTAKLKKALHAIFTQFGEIISILCFKTLRMRGQAHIIFKEISSASNALRAMQGFPFYDKPMRIQYAREDSDVIAKAKGTYVERAVRAPVRTQKKKKGAKGAGGGRGPGEDGPAPPNKILFCTNLPDEATTDMLQILFNQFPGLKDIRLVPNRSGIAFVEFESEELAAPARIALNNFKITPEQQMKMARPAIGLSLSLGPRSSILRAACQPLRSCGKIVSNCSRPEETNCWQCRDAVNCTHKFFCDHSHLFKLISICPYRYIQGHAIQPPPESQNMFEYLGLPVSFEIEESLLKKRFRELQFSMHPDKFVHASKHEKEISDEHSRKLNESYKTLSEPFLRAKYLLKILGESESKEQDLDPSSLMEMMEWNERVSEMSSKGELSTERTTVQNEIDGVMKELGKQFGEKSLDGVRANITRLSYLYSLRALIDKRLESMMA</sequence>
<dbReference type="InterPro" id="IPR004640">
    <property type="entry name" value="HscB"/>
</dbReference>
<dbReference type="GO" id="GO:0005681">
    <property type="term" value="C:spliceosomal complex"/>
    <property type="evidence" value="ECO:0007669"/>
    <property type="project" value="UniProtKB-KW"/>
</dbReference>
<dbReference type="FunFam" id="2.170.150.20:FF:000007">
    <property type="entry name" value="Protein cereblon"/>
    <property type="match status" value="1"/>
</dbReference>
<dbReference type="Gene3D" id="1.20.1280.20">
    <property type="entry name" value="HscB, C-terminal domain"/>
    <property type="match status" value="1"/>
</dbReference>
<dbReference type="InterPro" id="IPR003111">
    <property type="entry name" value="Lon_prtase_N"/>
</dbReference>
<evidence type="ECO:0000259" key="14">
    <source>
        <dbReference type="PROSITE" id="PS50076"/>
    </source>
</evidence>
<dbReference type="CDD" id="cd15777">
    <property type="entry name" value="CRBN_C_like"/>
    <property type="match status" value="1"/>
</dbReference>
<comment type="similarity">
    <text evidence="2">Belongs to the RRM U1 A/B'' family.</text>
</comment>
<evidence type="ECO:0000256" key="5">
    <source>
        <dbReference type="ARBA" id="ARBA00022728"/>
    </source>
</evidence>
<comment type="subcellular location">
    <subcellularLocation>
        <location evidence="1">Nucleus</location>
    </subcellularLocation>
</comment>
<dbReference type="InterPro" id="IPR034750">
    <property type="entry name" value="CULT"/>
</dbReference>
<dbReference type="PANTHER" id="PTHR14021">
    <property type="entry name" value="IRON-SULFUR CLUSTER CO-CHAPERONE PROTEIN HSCB"/>
    <property type="match status" value="1"/>
</dbReference>
<dbReference type="SMART" id="SM00464">
    <property type="entry name" value="LON"/>
    <property type="match status" value="1"/>
</dbReference>
<dbReference type="InterPro" id="IPR036869">
    <property type="entry name" value="J_dom_sf"/>
</dbReference>
<dbReference type="HAMAP" id="MF_00682">
    <property type="entry name" value="HscB"/>
    <property type="match status" value="1"/>
</dbReference>
<dbReference type="InterPro" id="IPR001623">
    <property type="entry name" value="DnaJ_domain"/>
</dbReference>
<dbReference type="SUPFAM" id="SSF46565">
    <property type="entry name" value="Chaperone J-domain"/>
    <property type="match status" value="1"/>
</dbReference>
<evidence type="ECO:0000256" key="12">
    <source>
        <dbReference type="PROSITE-ProRule" id="PRU00176"/>
    </source>
</evidence>
<reference evidence="17 18" key="1">
    <citation type="submission" date="2014-10" db="EMBL/GenBank/DDBJ databases">
        <title>Draft genome of the hookworm Ancylostoma caninum.</title>
        <authorList>
            <person name="Mitreva M."/>
        </authorList>
    </citation>
    <scope>NUCLEOTIDE SEQUENCE [LARGE SCALE GENOMIC DNA]</scope>
    <source>
        <strain evidence="17 18">Baltimore</strain>
    </source>
</reference>
<evidence type="ECO:0000256" key="4">
    <source>
        <dbReference type="ARBA" id="ARBA00022664"/>
    </source>
</evidence>
<dbReference type="EMBL" id="JOJR01000025">
    <property type="protein sequence ID" value="RCN50257.1"/>
    <property type="molecule type" value="Genomic_DNA"/>
</dbReference>
<protein>
    <submittedName>
        <fullName evidence="17">Fe-S protein assembly co-chaperone HscB</fullName>
    </submittedName>
</protein>
<dbReference type="Gene3D" id="1.20.58.1480">
    <property type="match status" value="1"/>
</dbReference>
<dbReference type="InterPro" id="IPR009073">
    <property type="entry name" value="HscB_oligo_C"/>
</dbReference>
<evidence type="ECO:0000313" key="17">
    <source>
        <dbReference type="EMBL" id="RCN50257.1"/>
    </source>
</evidence>
<feature type="region of interest" description="Disordered" evidence="13">
    <location>
        <begin position="1"/>
        <end position="30"/>
    </location>
</feature>
<dbReference type="Pfam" id="PF00076">
    <property type="entry name" value="RRM_1"/>
    <property type="match status" value="2"/>
</dbReference>